<dbReference type="Proteomes" id="UP000324800">
    <property type="component" value="Unassembled WGS sequence"/>
</dbReference>
<evidence type="ECO:0000313" key="2">
    <source>
        <dbReference type="Proteomes" id="UP000324800"/>
    </source>
</evidence>
<organism evidence="1 2">
    <name type="scientific">Streblomastix strix</name>
    <dbReference type="NCBI Taxonomy" id="222440"/>
    <lineage>
        <taxon>Eukaryota</taxon>
        <taxon>Metamonada</taxon>
        <taxon>Preaxostyla</taxon>
        <taxon>Oxymonadida</taxon>
        <taxon>Streblomastigidae</taxon>
        <taxon>Streblomastix</taxon>
    </lineage>
</organism>
<comment type="caution">
    <text evidence="1">The sequence shown here is derived from an EMBL/GenBank/DDBJ whole genome shotgun (WGS) entry which is preliminary data.</text>
</comment>
<gene>
    <name evidence="1" type="ORF">EZS28_051930</name>
</gene>
<sequence>MITDSKMRQEVINHLKSLLCDSNNWVKENSKSALKQLSQNEANRSEILNEQELKRIEQDLKFSIEGSDEQKKSILQNQENKLLLLSSILEGQNDNQLLKRIISTGIVDNLLFIFINRDLNSITRIYSLTFFYLINLASDEVKHLIYIKNPYPGLIHLLEHSDIDIENDAITSILFLLQAGSDTTPDTEIHPHYESIQAFDGIKKLFALFQKDRSKFSRDRAALCIGFLFRSQQITDSIMRQQII</sequence>
<feature type="non-terminal residue" evidence="1">
    <location>
        <position position="244"/>
    </location>
</feature>
<accession>A0A5J4STK8</accession>
<dbReference type="InterPro" id="IPR011989">
    <property type="entry name" value="ARM-like"/>
</dbReference>
<reference evidence="1 2" key="1">
    <citation type="submission" date="2019-03" db="EMBL/GenBank/DDBJ databases">
        <title>Single cell metagenomics reveals metabolic interactions within the superorganism composed of flagellate Streblomastix strix and complex community of Bacteroidetes bacteria on its surface.</title>
        <authorList>
            <person name="Treitli S.C."/>
            <person name="Kolisko M."/>
            <person name="Husnik F."/>
            <person name="Keeling P."/>
            <person name="Hampl V."/>
        </authorList>
    </citation>
    <scope>NUCLEOTIDE SEQUENCE [LARGE SCALE GENOMIC DNA]</scope>
    <source>
        <strain evidence="1">ST1C</strain>
    </source>
</reference>
<dbReference type="Gene3D" id="1.25.10.10">
    <property type="entry name" value="Leucine-rich Repeat Variant"/>
    <property type="match status" value="1"/>
</dbReference>
<dbReference type="OrthoDB" id="201709at2759"/>
<evidence type="ECO:0000313" key="1">
    <source>
        <dbReference type="EMBL" id="KAA6349519.1"/>
    </source>
</evidence>
<proteinExistence type="predicted"/>
<dbReference type="InterPro" id="IPR016024">
    <property type="entry name" value="ARM-type_fold"/>
</dbReference>
<dbReference type="AlphaFoldDB" id="A0A5J4STK8"/>
<protein>
    <submittedName>
        <fullName evidence="1">Uncharacterized protein</fullName>
    </submittedName>
</protein>
<dbReference type="SUPFAM" id="SSF48371">
    <property type="entry name" value="ARM repeat"/>
    <property type="match status" value="1"/>
</dbReference>
<name>A0A5J4STK8_9EUKA</name>
<dbReference type="EMBL" id="SNRW01039812">
    <property type="protein sequence ID" value="KAA6349519.1"/>
    <property type="molecule type" value="Genomic_DNA"/>
</dbReference>